<organism evidence="1 2">
    <name type="scientific">Pseudolycoriella hygida</name>
    <dbReference type="NCBI Taxonomy" id="35572"/>
    <lineage>
        <taxon>Eukaryota</taxon>
        <taxon>Metazoa</taxon>
        <taxon>Ecdysozoa</taxon>
        <taxon>Arthropoda</taxon>
        <taxon>Hexapoda</taxon>
        <taxon>Insecta</taxon>
        <taxon>Pterygota</taxon>
        <taxon>Neoptera</taxon>
        <taxon>Endopterygota</taxon>
        <taxon>Diptera</taxon>
        <taxon>Nematocera</taxon>
        <taxon>Sciaroidea</taxon>
        <taxon>Sciaridae</taxon>
        <taxon>Pseudolycoriella</taxon>
    </lineage>
</organism>
<evidence type="ECO:0000313" key="2">
    <source>
        <dbReference type="Proteomes" id="UP001151699"/>
    </source>
</evidence>
<comment type="caution">
    <text evidence="1">The sequence shown here is derived from an EMBL/GenBank/DDBJ whole genome shotgun (WGS) entry which is preliminary data.</text>
</comment>
<reference evidence="1" key="1">
    <citation type="submission" date="2022-07" db="EMBL/GenBank/DDBJ databases">
        <authorList>
            <person name="Trinca V."/>
            <person name="Uliana J.V.C."/>
            <person name="Torres T.T."/>
            <person name="Ward R.J."/>
            <person name="Monesi N."/>
        </authorList>
    </citation>
    <scope>NUCLEOTIDE SEQUENCE</scope>
    <source>
        <strain evidence="1">HSMRA1968</strain>
        <tissue evidence="1">Whole embryos</tissue>
    </source>
</reference>
<keyword evidence="2" id="KW-1185">Reference proteome</keyword>
<name>A0A9Q0N482_9DIPT</name>
<dbReference type="AlphaFoldDB" id="A0A9Q0N482"/>
<accession>A0A9Q0N482</accession>
<dbReference type="EMBL" id="WJQU01000002">
    <property type="protein sequence ID" value="KAJ6642857.1"/>
    <property type="molecule type" value="Genomic_DNA"/>
</dbReference>
<dbReference type="Proteomes" id="UP001151699">
    <property type="component" value="Chromosome B"/>
</dbReference>
<gene>
    <name evidence="1" type="ORF">Bhyg_07813</name>
</gene>
<sequence length="17" mass="2045">MLNHCIYNMKIQPLVKV</sequence>
<protein>
    <submittedName>
        <fullName evidence="1">Uncharacterized protein</fullName>
    </submittedName>
</protein>
<proteinExistence type="predicted"/>
<evidence type="ECO:0000313" key="1">
    <source>
        <dbReference type="EMBL" id="KAJ6642857.1"/>
    </source>
</evidence>